<dbReference type="InterPro" id="IPR050324">
    <property type="entry name" value="CDP-alcohol_PTase-I"/>
</dbReference>
<feature type="transmembrane region" description="Helical" evidence="20">
    <location>
        <begin position="12"/>
        <end position="31"/>
    </location>
</feature>
<evidence type="ECO:0000256" key="9">
    <source>
        <dbReference type="ARBA" id="ARBA00022516"/>
    </source>
</evidence>
<name>A0A0R1KEN6_9LACO</name>
<dbReference type="PANTHER" id="PTHR14269:SF62">
    <property type="entry name" value="CDP-DIACYLGLYCEROL--GLYCEROL-3-PHOSPHATE 3-PHOSPHATIDYLTRANSFERASE 1, CHLOROPLASTIC"/>
    <property type="match status" value="1"/>
</dbReference>
<dbReference type="PATRIC" id="fig|1423775.4.peg.1736"/>
<evidence type="ECO:0000256" key="17">
    <source>
        <dbReference type="ARBA" id="ARBA00048586"/>
    </source>
</evidence>
<keyword evidence="15" id="KW-0594">Phospholipid biosynthesis</keyword>
<feature type="transmembrane region" description="Helical" evidence="20">
    <location>
        <begin position="168"/>
        <end position="186"/>
    </location>
</feature>
<dbReference type="GO" id="GO:0005886">
    <property type="term" value="C:plasma membrane"/>
    <property type="evidence" value="ECO:0007669"/>
    <property type="project" value="UniProtKB-SubCell"/>
</dbReference>
<keyword evidence="11 20" id="KW-0812">Transmembrane</keyword>
<evidence type="ECO:0000256" key="7">
    <source>
        <dbReference type="ARBA" id="ARBA00014944"/>
    </source>
</evidence>
<evidence type="ECO:0000313" key="21">
    <source>
        <dbReference type="EMBL" id="KRK79337.1"/>
    </source>
</evidence>
<dbReference type="GO" id="GO:0008444">
    <property type="term" value="F:CDP-diacylglycerol-glycerol-3-phosphate 3-phosphatidyltransferase activity"/>
    <property type="evidence" value="ECO:0007669"/>
    <property type="project" value="UniProtKB-UniRule"/>
</dbReference>
<dbReference type="InterPro" id="IPR048254">
    <property type="entry name" value="CDP_ALCOHOL_P_TRANSF_CS"/>
</dbReference>
<comment type="pathway">
    <text evidence="4">Lipid metabolism.</text>
</comment>
<evidence type="ECO:0000256" key="11">
    <source>
        <dbReference type="ARBA" id="ARBA00022692"/>
    </source>
</evidence>
<evidence type="ECO:0000256" key="2">
    <source>
        <dbReference type="ARBA" id="ARBA00004651"/>
    </source>
</evidence>
<dbReference type="PROSITE" id="PS00379">
    <property type="entry name" value="CDP_ALCOHOL_P_TRANSF"/>
    <property type="match status" value="1"/>
</dbReference>
<comment type="function">
    <text evidence="1">This protein catalyzes the committed step to the synthesis of the acidic phospholipids.</text>
</comment>
<dbReference type="eggNOG" id="COG0558">
    <property type="taxonomic scope" value="Bacteria"/>
</dbReference>
<evidence type="ECO:0000256" key="5">
    <source>
        <dbReference type="ARBA" id="ARBA00010441"/>
    </source>
</evidence>
<evidence type="ECO:0000256" key="16">
    <source>
        <dbReference type="ARBA" id="ARBA00023264"/>
    </source>
</evidence>
<dbReference type="GO" id="GO:0006655">
    <property type="term" value="P:phosphatidylglycerol biosynthetic process"/>
    <property type="evidence" value="ECO:0007669"/>
    <property type="project" value="UniProtKB-UniPathway"/>
</dbReference>
<evidence type="ECO:0000256" key="20">
    <source>
        <dbReference type="SAM" id="Phobius"/>
    </source>
</evidence>
<keyword evidence="10 19" id="KW-0808">Transferase</keyword>
<evidence type="ECO:0000313" key="22">
    <source>
        <dbReference type="Proteomes" id="UP000051248"/>
    </source>
</evidence>
<feature type="transmembrane region" description="Helical" evidence="20">
    <location>
        <begin position="82"/>
        <end position="98"/>
    </location>
</feature>
<comment type="subcellular location">
    <subcellularLocation>
        <location evidence="2">Cell membrane</location>
        <topology evidence="2">Multi-pass membrane protein</topology>
    </subcellularLocation>
</comment>
<reference evidence="21 22" key="1">
    <citation type="journal article" date="2015" name="Genome Announc.">
        <title>Expanding the biotechnology potential of lactobacilli through comparative genomics of 213 strains and associated genera.</title>
        <authorList>
            <person name="Sun Z."/>
            <person name="Harris H.M."/>
            <person name="McCann A."/>
            <person name="Guo C."/>
            <person name="Argimon S."/>
            <person name="Zhang W."/>
            <person name="Yang X."/>
            <person name="Jeffery I.B."/>
            <person name="Cooney J.C."/>
            <person name="Kagawa T.F."/>
            <person name="Liu W."/>
            <person name="Song Y."/>
            <person name="Salvetti E."/>
            <person name="Wrobel A."/>
            <person name="Rasinkangas P."/>
            <person name="Parkhill J."/>
            <person name="Rea M.C."/>
            <person name="O'Sullivan O."/>
            <person name="Ritari J."/>
            <person name="Douillard F.P."/>
            <person name="Paul Ross R."/>
            <person name="Yang R."/>
            <person name="Briner A.E."/>
            <person name="Felis G.E."/>
            <person name="de Vos W.M."/>
            <person name="Barrangou R."/>
            <person name="Klaenhammer T.R."/>
            <person name="Caufield P.W."/>
            <person name="Cui Y."/>
            <person name="Zhang H."/>
            <person name="O'Toole P.W."/>
        </authorList>
    </citation>
    <scope>NUCLEOTIDE SEQUENCE [LARGE SCALE GENOMIC DNA]</scope>
    <source>
        <strain evidence="21 22">DSM 19682</strain>
    </source>
</reference>
<evidence type="ECO:0000256" key="6">
    <source>
        <dbReference type="ARBA" id="ARBA00013170"/>
    </source>
</evidence>
<sequence>MEWNLPNKLTMFRIILIPIFIILLAFNWSGMGDLYVANDLIPVNHVLATIVFIVASLTDLADGKIARANHLVTNFGKFADPLADKMLVMTAFVFLVALKMAPAWVVAIIVCRELAVTGLRMLVLEQGGTVMAAQMPGKIKTTTQMFAIIFLLLHNIFFSAINIPIGEIFLYICLFFTLYSGADYFIQSKDLFKK</sequence>
<dbReference type="EMBL" id="AZDZ01000019">
    <property type="protein sequence ID" value="KRK79337.1"/>
    <property type="molecule type" value="Genomic_DNA"/>
</dbReference>
<dbReference type="InterPro" id="IPR000462">
    <property type="entry name" value="CDP-OH_P_trans"/>
</dbReference>
<dbReference type="UniPathway" id="UPA00084">
    <property type="reaction ID" value="UER00503"/>
</dbReference>
<evidence type="ECO:0000256" key="15">
    <source>
        <dbReference type="ARBA" id="ARBA00023209"/>
    </source>
</evidence>
<dbReference type="RefSeq" id="WP_025023230.1">
    <property type="nucleotide sequence ID" value="NZ_AZDZ01000019.1"/>
</dbReference>
<evidence type="ECO:0000256" key="8">
    <source>
        <dbReference type="ARBA" id="ARBA00022475"/>
    </source>
</evidence>
<evidence type="ECO:0000256" key="10">
    <source>
        <dbReference type="ARBA" id="ARBA00022679"/>
    </source>
</evidence>
<dbReference type="Proteomes" id="UP000051248">
    <property type="component" value="Unassembled WGS sequence"/>
</dbReference>
<keyword evidence="8" id="KW-1003">Cell membrane</keyword>
<evidence type="ECO:0000256" key="1">
    <source>
        <dbReference type="ARBA" id="ARBA00003973"/>
    </source>
</evidence>
<comment type="pathway">
    <text evidence="3">Phospholipid metabolism; phosphatidylglycerol biosynthesis; phosphatidylglycerol from CDP-diacylglycerol: step 1/2.</text>
</comment>
<feature type="transmembrane region" description="Helical" evidence="20">
    <location>
        <begin position="43"/>
        <end position="61"/>
    </location>
</feature>
<comment type="similarity">
    <text evidence="5 19">Belongs to the CDP-alcohol phosphatidyltransferase class-I family.</text>
</comment>
<dbReference type="AlphaFoldDB" id="A0A0R1KEN6"/>
<dbReference type="FunFam" id="1.20.120.1760:FF:000004">
    <property type="entry name" value="CDP-diacylglycerol--glycerol-3-phosphate 3-phosphatidyltransferase"/>
    <property type="match status" value="1"/>
</dbReference>
<keyword evidence="22" id="KW-1185">Reference proteome</keyword>
<evidence type="ECO:0000256" key="3">
    <source>
        <dbReference type="ARBA" id="ARBA00005042"/>
    </source>
</evidence>
<evidence type="ECO:0000256" key="18">
    <source>
        <dbReference type="NCBIfam" id="TIGR00560"/>
    </source>
</evidence>
<accession>A0A0R1KEN6</accession>
<keyword evidence="14 20" id="KW-0472">Membrane</keyword>
<keyword evidence="16" id="KW-1208">Phospholipid metabolism</keyword>
<evidence type="ECO:0000256" key="13">
    <source>
        <dbReference type="ARBA" id="ARBA00023098"/>
    </source>
</evidence>
<dbReference type="PANTHER" id="PTHR14269">
    <property type="entry name" value="CDP-DIACYLGLYCEROL--GLYCEROL-3-PHOSPHATE 3-PHOSPHATIDYLTRANSFERASE-RELATED"/>
    <property type="match status" value="1"/>
</dbReference>
<protein>
    <recommendedName>
        <fullName evidence="7 18">CDP-diacylglycerol--glycerol-3-phosphate 3-phosphatidyltransferase</fullName>
        <ecNumber evidence="6 18">2.7.8.5</ecNumber>
    </recommendedName>
</protein>
<comment type="caution">
    <text evidence="21">The sequence shown here is derived from an EMBL/GenBank/DDBJ whole genome shotgun (WGS) entry which is preliminary data.</text>
</comment>
<comment type="catalytic activity">
    <reaction evidence="17">
        <text>a CDP-1,2-diacyl-sn-glycerol + sn-glycerol 3-phosphate = a 1,2-diacyl-sn-glycero-3-phospho-(1'-sn-glycero-3'-phosphate) + CMP + H(+)</text>
        <dbReference type="Rhea" id="RHEA:12593"/>
        <dbReference type="ChEBI" id="CHEBI:15378"/>
        <dbReference type="ChEBI" id="CHEBI:57597"/>
        <dbReference type="ChEBI" id="CHEBI:58332"/>
        <dbReference type="ChEBI" id="CHEBI:60110"/>
        <dbReference type="ChEBI" id="CHEBI:60377"/>
        <dbReference type="EC" id="2.7.8.5"/>
    </reaction>
</comment>
<feature type="transmembrane region" description="Helical" evidence="20">
    <location>
        <begin position="145"/>
        <end position="162"/>
    </location>
</feature>
<evidence type="ECO:0000256" key="14">
    <source>
        <dbReference type="ARBA" id="ARBA00023136"/>
    </source>
</evidence>
<dbReference type="OrthoDB" id="9796672at2"/>
<dbReference type="InterPro" id="IPR004570">
    <property type="entry name" value="Phosphatidylglycerol_P_synth"/>
</dbReference>
<dbReference type="NCBIfam" id="TIGR00560">
    <property type="entry name" value="pgsA"/>
    <property type="match status" value="1"/>
</dbReference>
<keyword evidence="13" id="KW-0443">Lipid metabolism</keyword>
<evidence type="ECO:0000256" key="19">
    <source>
        <dbReference type="RuleBase" id="RU003750"/>
    </source>
</evidence>
<evidence type="ECO:0000256" key="4">
    <source>
        <dbReference type="ARBA" id="ARBA00005189"/>
    </source>
</evidence>
<organism evidence="21 22">
    <name type="scientific">Companilactobacillus nodensis DSM 19682 = JCM 14932 = NBRC 107160</name>
    <dbReference type="NCBI Taxonomy" id="1423775"/>
    <lineage>
        <taxon>Bacteria</taxon>
        <taxon>Bacillati</taxon>
        <taxon>Bacillota</taxon>
        <taxon>Bacilli</taxon>
        <taxon>Lactobacillales</taxon>
        <taxon>Lactobacillaceae</taxon>
        <taxon>Companilactobacillus</taxon>
    </lineage>
</organism>
<dbReference type="EC" id="2.7.8.5" evidence="6 18"/>
<dbReference type="Pfam" id="PF01066">
    <property type="entry name" value="CDP-OH_P_transf"/>
    <property type="match status" value="1"/>
</dbReference>
<keyword evidence="9" id="KW-0444">Lipid biosynthesis</keyword>
<keyword evidence="12 20" id="KW-1133">Transmembrane helix</keyword>
<dbReference type="STRING" id="1423775.FD03_GL001703"/>
<dbReference type="InterPro" id="IPR043130">
    <property type="entry name" value="CDP-OH_PTrfase_TM_dom"/>
</dbReference>
<dbReference type="PIRSF" id="PIRSF000847">
    <property type="entry name" value="Phos_ph_gly_syn"/>
    <property type="match status" value="1"/>
</dbReference>
<evidence type="ECO:0000256" key="12">
    <source>
        <dbReference type="ARBA" id="ARBA00022989"/>
    </source>
</evidence>
<dbReference type="Gene3D" id="1.20.120.1760">
    <property type="match status" value="1"/>
</dbReference>
<proteinExistence type="inferred from homology"/>
<gene>
    <name evidence="21" type="ORF">FD03_GL001703</name>
</gene>